<organism evidence="2 3">
    <name type="scientific">Rhododendron simsii</name>
    <name type="common">Sims's rhododendron</name>
    <dbReference type="NCBI Taxonomy" id="118357"/>
    <lineage>
        <taxon>Eukaryota</taxon>
        <taxon>Viridiplantae</taxon>
        <taxon>Streptophyta</taxon>
        <taxon>Embryophyta</taxon>
        <taxon>Tracheophyta</taxon>
        <taxon>Spermatophyta</taxon>
        <taxon>Magnoliopsida</taxon>
        <taxon>eudicotyledons</taxon>
        <taxon>Gunneridae</taxon>
        <taxon>Pentapetalae</taxon>
        <taxon>asterids</taxon>
        <taxon>Ericales</taxon>
        <taxon>Ericaceae</taxon>
        <taxon>Ericoideae</taxon>
        <taxon>Rhodoreae</taxon>
        <taxon>Rhododendron</taxon>
    </lineage>
</organism>
<evidence type="ECO:0000259" key="1">
    <source>
        <dbReference type="Pfam" id="PF10536"/>
    </source>
</evidence>
<gene>
    <name evidence="2" type="ORF">RHSIM_Rhsim13G0108400</name>
</gene>
<feature type="domain" description="Aminotransferase-like plant mobile" evidence="1">
    <location>
        <begin position="108"/>
        <end position="261"/>
    </location>
</feature>
<dbReference type="GO" id="GO:0010073">
    <property type="term" value="P:meristem maintenance"/>
    <property type="evidence" value="ECO:0007669"/>
    <property type="project" value="InterPro"/>
</dbReference>
<name>A0A834G4X2_RHOSS</name>
<dbReference type="PANTHER" id="PTHR46033">
    <property type="entry name" value="PROTEIN MAIN-LIKE 2"/>
    <property type="match status" value="1"/>
</dbReference>
<dbReference type="Pfam" id="PF10536">
    <property type="entry name" value="PMD"/>
    <property type="match status" value="1"/>
</dbReference>
<evidence type="ECO:0000313" key="2">
    <source>
        <dbReference type="EMBL" id="KAF7121522.1"/>
    </source>
</evidence>
<evidence type="ECO:0000313" key="3">
    <source>
        <dbReference type="Proteomes" id="UP000626092"/>
    </source>
</evidence>
<sequence length="264" mass="29612">MSGAGRRTSAAQATRSGGRLSAFVSEMDISEEPLSLTPKAAHEEADLIPPSSILRFRMERGDVPCCFVNYEAVSHSPAHWSDWVESVLSNPDLVHTLKASRALWPIRLSAELSIRKNNINLDLMVSRWSKDTHTFVFLWGDGGPTLQDTAVLMRLSTRGSVAVDPLSLSPADARLVERLRKAYTEARKYGSRFDRKGHVRAPPKSGKTSWGYWLRYFFKDLPPPGTAPPAGQASEFYGKMYDFDLHLAGFLVYWLSFFMIPEFP</sequence>
<keyword evidence="3" id="KW-1185">Reference proteome</keyword>
<reference evidence="2" key="1">
    <citation type="submission" date="2019-11" db="EMBL/GenBank/DDBJ databases">
        <authorList>
            <person name="Liu Y."/>
            <person name="Hou J."/>
            <person name="Li T.-Q."/>
            <person name="Guan C.-H."/>
            <person name="Wu X."/>
            <person name="Wu H.-Z."/>
            <person name="Ling F."/>
            <person name="Zhang R."/>
            <person name="Shi X.-G."/>
            <person name="Ren J.-P."/>
            <person name="Chen E.-F."/>
            <person name="Sun J.-M."/>
        </authorList>
    </citation>
    <scope>NUCLEOTIDE SEQUENCE</scope>
    <source>
        <strain evidence="2">Adult_tree_wgs_1</strain>
        <tissue evidence="2">Leaves</tissue>
    </source>
</reference>
<protein>
    <recommendedName>
        <fullName evidence="1">Aminotransferase-like plant mobile domain-containing protein</fullName>
    </recommendedName>
</protein>
<comment type="caution">
    <text evidence="2">The sequence shown here is derived from an EMBL/GenBank/DDBJ whole genome shotgun (WGS) entry which is preliminary data.</text>
</comment>
<dbReference type="InterPro" id="IPR019557">
    <property type="entry name" value="AminoTfrase-like_pln_mobile"/>
</dbReference>
<dbReference type="PANTHER" id="PTHR46033:SF80">
    <property type="entry name" value="PROTEIN MAIN-LIKE 2-LIKE"/>
    <property type="match status" value="1"/>
</dbReference>
<dbReference type="EMBL" id="WJXA01000013">
    <property type="protein sequence ID" value="KAF7121522.1"/>
    <property type="molecule type" value="Genomic_DNA"/>
</dbReference>
<dbReference type="OrthoDB" id="1679068at2759"/>
<accession>A0A834G4X2</accession>
<dbReference type="InterPro" id="IPR044824">
    <property type="entry name" value="MAIN-like"/>
</dbReference>
<proteinExistence type="predicted"/>
<dbReference type="Proteomes" id="UP000626092">
    <property type="component" value="Unassembled WGS sequence"/>
</dbReference>
<dbReference type="AlphaFoldDB" id="A0A834G4X2"/>